<name>A0A5A7NBH2_9PROT</name>
<dbReference type="Pfam" id="PF04932">
    <property type="entry name" value="Wzy_C"/>
    <property type="match status" value="1"/>
</dbReference>
<evidence type="ECO:0000256" key="4">
    <source>
        <dbReference type="ARBA" id="ARBA00023136"/>
    </source>
</evidence>
<gene>
    <name evidence="9" type="ORF">JCM17846_25220</name>
</gene>
<comment type="caution">
    <text evidence="9">The sequence shown here is derived from an EMBL/GenBank/DDBJ whole genome shotgun (WGS) entry which is preliminary data.</text>
</comment>
<dbReference type="Pfam" id="PF19358">
    <property type="entry name" value="DUF5935"/>
    <property type="match status" value="1"/>
</dbReference>
<dbReference type="InterPro" id="IPR045979">
    <property type="entry name" value="DUF5935"/>
</dbReference>
<feature type="transmembrane region" description="Helical" evidence="6">
    <location>
        <begin position="238"/>
        <end position="255"/>
    </location>
</feature>
<dbReference type="NCBIfam" id="TIGR03097">
    <property type="entry name" value="PEP_O_lig_1"/>
    <property type="match status" value="1"/>
</dbReference>
<keyword evidence="10" id="KW-1185">Reference proteome</keyword>
<organism evidence="9 10">
    <name type="scientific">Iodidimonas nitroreducens</name>
    <dbReference type="NCBI Taxonomy" id="1236968"/>
    <lineage>
        <taxon>Bacteria</taxon>
        <taxon>Pseudomonadati</taxon>
        <taxon>Pseudomonadota</taxon>
        <taxon>Alphaproteobacteria</taxon>
        <taxon>Iodidimonadales</taxon>
        <taxon>Iodidimonadaceae</taxon>
        <taxon>Iodidimonas</taxon>
    </lineage>
</organism>
<accession>A0A5A7NBH2</accession>
<feature type="transmembrane region" description="Helical" evidence="6">
    <location>
        <begin position="72"/>
        <end position="90"/>
    </location>
</feature>
<evidence type="ECO:0000259" key="7">
    <source>
        <dbReference type="Pfam" id="PF04932"/>
    </source>
</evidence>
<evidence type="ECO:0000259" key="8">
    <source>
        <dbReference type="Pfam" id="PF19358"/>
    </source>
</evidence>
<reference evidence="9 10" key="1">
    <citation type="submission" date="2019-09" db="EMBL/GenBank/DDBJ databases">
        <title>NBRP : Genome information of microbial organism related human and environment.</title>
        <authorList>
            <person name="Hattori M."/>
            <person name="Oshima K."/>
            <person name="Inaba H."/>
            <person name="Suda W."/>
            <person name="Sakamoto M."/>
            <person name="Iino T."/>
            <person name="Kitahara M."/>
            <person name="Oshida Y."/>
            <person name="Iida T."/>
            <person name="Kudo T."/>
            <person name="Itoh T."/>
            <person name="Ohkuma M."/>
        </authorList>
    </citation>
    <scope>NUCLEOTIDE SEQUENCE [LARGE SCALE GENOMIC DNA]</scope>
    <source>
        <strain evidence="9 10">Q-1</strain>
    </source>
</reference>
<evidence type="ECO:0000256" key="6">
    <source>
        <dbReference type="SAM" id="Phobius"/>
    </source>
</evidence>
<feature type="compositionally biased region" description="Low complexity" evidence="5">
    <location>
        <begin position="441"/>
        <end position="452"/>
    </location>
</feature>
<dbReference type="Proteomes" id="UP000324996">
    <property type="component" value="Unassembled WGS sequence"/>
</dbReference>
<dbReference type="PANTHER" id="PTHR37422:SF13">
    <property type="entry name" value="LIPOPOLYSACCHARIDE BIOSYNTHESIS PROTEIN PA4999-RELATED"/>
    <property type="match status" value="1"/>
</dbReference>
<dbReference type="InterPro" id="IPR007016">
    <property type="entry name" value="O-antigen_ligase-rel_domated"/>
</dbReference>
<sequence>MPISSLLLLASLFVIVPLVFISPVVGVYAYHWISLLNPHRLVYGVAYSLPFAMFLSGLTLLAWLVSKEPKKLTITAPTAILLALAFWVTFTSFFAQVPDVAWVYWERTLKTFFMALITIALVTSRERIHALVWVLVLSVGVLGIRSGIPTILTAGGHHAYGPPESFINDNNALALVFVMTLPLMRYLHLQSEEKWIRIGILATMVMTSFAIIGTTSRGGFLGLVAIAIALVWKSRQRAAFIALALALGSVLIFFVPQQWVERMETIKEYDQDASAMGRIDAWIFASRLAIERPITGGGFRPYYDSDLFMRLVPDAAMPRAIHSIYFEVLGDHGFVGLGLFLGLLWAAWRSFARAKKLGEMRPDMKWAADLGQMGQASLIGYMVSGAFLSLAYFDHIYTVIALAAALSMVTQKLAKTDAASASSLSQNPALKAQGTRRPAISRPFRSRPPLSSQIKAPTK</sequence>
<dbReference type="InterPro" id="IPR051533">
    <property type="entry name" value="WaaL-like"/>
</dbReference>
<evidence type="ECO:0000256" key="2">
    <source>
        <dbReference type="ARBA" id="ARBA00022692"/>
    </source>
</evidence>
<keyword evidence="3 6" id="KW-1133">Transmembrane helix</keyword>
<feature type="domain" description="O-antigen ligase-related" evidence="7">
    <location>
        <begin position="203"/>
        <end position="341"/>
    </location>
</feature>
<feature type="transmembrane region" description="Helical" evidence="6">
    <location>
        <begin position="324"/>
        <end position="348"/>
    </location>
</feature>
<dbReference type="RefSeq" id="WP_081836950.1">
    <property type="nucleotide sequence ID" value="NZ_BKCN01000014.1"/>
</dbReference>
<proteinExistence type="predicted"/>
<feature type="transmembrane region" description="Helical" evidence="6">
    <location>
        <begin position="130"/>
        <end position="152"/>
    </location>
</feature>
<keyword evidence="2 6" id="KW-0812">Transmembrane</keyword>
<feature type="transmembrane region" description="Helical" evidence="6">
    <location>
        <begin position="200"/>
        <end position="232"/>
    </location>
</feature>
<evidence type="ECO:0000313" key="9">
    <source>
        <dbReference type="EMBL" id="GER04840.1"/>
    </source>
</evidence>
<feature type="transmembrane region" description="Helical" evidence="6">
    <location>
        <begin position="45"/>
        <end position="65"/>
    </location>
</feature>
<dbReference type="EMBL" id="BKCN01000014">
    <property type="protein sequence ID" value="GER04840.1"/>
    <property type="molecule type" value="Genomic_DNA"/>
</dbReference>
<protein>
    <submittedName>
        <fullName evidence="9">O-antigen polymerase</fullName>
    </submittedName>
</protein>
<evidence type="ECO:0000313" key="10">
    <source>
        <dbReference type="Proteomes" id="UP000324996"/>
    </source>
</evidence>
<dbReference type="AlphaFoldDB" id="A0A5A7NBH2"/>
<feature type="transmembrane region" description="Helical" evidence="6">
    <location>
        <begin position="102"/>
        <end position="123"/>
    </location>
</feature>
<evidence type="ECO:0000256" key="1">
    <source>
        <dbReference type="ARBA" id="ARBA00004141"/>
    </source>
</evidence>
<feature type="domain" description="DUF5935" evidence="8">
    <location>
        <begin position="5"/>
        <end position="188"/>
    </location>
</feature>
<comment type="subcellular location">
    <subcellularLocation>
        <location evidence="1">Membrane</location>
        <topology evidence="1">Multi-pass membrane protein</topology>
    </subcellularLocation>
</comment>
<dbReference type="PANTHER" id="PTHR37422">
    <property type="entry name" value="TEICHURONIC ACID BIOSYNTHESIS PROTEIN TUAE"/>
    <property type="match status" value="1"/>
</dbReference>
<dbReference type="GO" id="GO:0016020">
    <property type="term" value="C:membrane"/>
    <property type="evidence" value="ECO:0007669"/>
    <property type="project" value="UniProtKB-SubCell"/>
</dbReference>
<evidence type="ECO:0000256" key="5">
    <source>
        <dbReference type="SAM" id="MobiDB-lite"/>
    </source>
</evidence>
<evidence type="ECO:0000256" key="3">
    <source>
        <dbReference type="ARBA" id="ARBA00022989"/>
    </source>
</evidence>
<dbReference type="InterPro" id="IPR017528">
    <property type="entry name" value="CHP03097O-antigen_lig-rel"/>
</dbReference>
<feature type="transmembrane region" description="Helical" evidence="6">
    <location>
        <begin position="378"/>
        <end position="406"/>
    </location>
</feature>
<keyword evidence="4 6" id="KW-0472">Membrane</keyword>
<feature type="transmembrane region" description="Helical" evidence="6">
    <location>
        <begin position="172"/>
        <end position="188"/>
    </location>
</feature>
<feature type="region of interest" description="Disordered" evidence="5">
    <location>
        <begin position="422"/>
        <end position="459"/>
    </location>
</feature>